<reference evidence="3" key="2">
    <citation type="journal article" date="2021" name="PeerJ">
        <title>Extensive microbial diversity within the chicken gut microbiome revealed by metagenomics and culture.</title>
        <authorList>
            <person name="Gilroy R."/>
            <person name="Ravi A."/>
            <person name="Getino M."/>
            <person name="Pursley I."/>
            <person name="Horton D.L."/>
            <person name="Alikhan N.F."/>
            <person name="Baker D."/>
            <person name="Gharbi K."/>
            <person name="Hall N."/>
            <person name="Watson M."/>
            <person name="Adriaenssens E.M."/>
            <person name="Foster-Nyarko E."/>
            <person name="Jarju S."/>
            <person name="Secka A."/>
            <person name="Antonio M."/>
            <person name="Oren A."/>
            <person name="Chaudhuri R.R."/>
            <person name="La Ragione R."/>
            <person name="Hildebrand F."/>
            <person name="Pallen M.J."/>
        </authorList>
    </citation>
    <scope>NUCLEOTIDE SEQUENCE</scope>
    <source>
        <strain evidence="3">35461</strain>
    </source>
</reference>
<reference evidence="3" key="1">
    <citation type="submission" date="2020-10" db="EMBL/GenBank/DDBJ databases">
        <authorList>
            <person name="Gilroy R."/>
        </authorList>
    </citation>
    <scope>NUCLEOTIDE SEQUENCE</scope>
    <source>
        <strain evidence="3">35461</strain>
    </source>
</reference>
<dbReference type="Pfam" id="PF04760">
    <property type="entry name" value="IF2_N"/>
    <property type="match status" value="1"/>
</dbReference>
<keyword evidence="3" id="KW-0648">Protein biosynthesis</keyword>
<feature type="compositionally biased region" description="Basic and acidic residues" evidence="1">
    <location>
        <begin position="342"/>
        <end position="359"/>
    </location>
</feature>
<organism evidence="3 4">
    <name type="scientific">Candidatus Spyradenecus faecavium</name>
    <dbReference type="NCBI Taxonomy" id="2840947"/>
    <lineage>
        <taxon>Bacteria</taxon>
        <taxon>Pseudomonadati</taxon>
        <taxon>Lentisphaerota</taxon>
        <taxon>Lentisphaeria</taxon>
        <taxon>Lentisphaerales</taxon>
        <taxon>Lentisphaeraceae</taxon>
        <taxon>Lentisphaeraceae incertae sedis</taxon>
        <taxon>Candidatus Spyradenecus</taxon>
    </lineage>
</organism>
<gene>
    <name evidence="3" type="ORF">IAC79_05170</name>
</gene>
<feature type="region of interest" description="Disordered" evidence="1">
    <location>
        <begin position="342"/>
        <end position="378"/>
    </location>
</feature>
<feature type="domain" description="Translation initiation factor IF-2 N-terminal" evidence="2">
    <location>
        <begin position="293"/>
        <end position="338"/>
    </location>
</feature>
<dbReference type="Proteomes" id="UP000886845">
    <property type="component" value="Unassembled WGS sequence"/>
</dbReference>
<evidence type="ECO:0000313" key="4">
    <source>
        <dbReference type="Proteomes" id="UP000886845"/>
    </source>
</evidence>
<name>A0A9D1NNT5_9BACT</name>
<feature type="region of interest" description="Disordered" evidence="1">
    <location>
        <begin position="75"/>
        <end position="282"/>
    </location>
</feature>
<feature type="compositionally biased region" description="Low complexity" evidence="1">
    <location>
        <begin position="181"/>
        <end position="214"/>
    </location>
</feature>
<feature type="compositionally biased region" description="Basic and acidic residues" evidence="1">
    <location>
        <begin position="233"/>
        <end position="261"/>
    </location>
</feature>
<feature type="non-terminal residue" evidence="3">
    <location>
        <position position="390"/>
    </location>
</feature>
<evidence type="ECO:0000313" key="3">
    <source>
        <dbReference type="EMBL" id="HIV09486.1"/>
    </source>
</evidence>
<comment type="caution">
    <text evidence="3">The sequence shown here is derived from an EMBL/GenBank/DDBJ whole genome shotgun (WGS) entry which is preliminary data.</text>
</comment>
<dbReference type="InterPro" id="IPR006847">
    <property type="entry name" value="IF2_N"/>
</dbReference>
<sequence length="390" mass="41999">MMRVSDFAKQAGLPAGIVLFQAKDLGLEVYSTLSELEQDEAKTLRGWADGLDAQAKAALIADYEATRKARLEKAEAVRHEEARRNREGVEAHRRIALEAEALRDGKPLPKAEAPKAEQPKPEPPKAEAPKAEPPKAEAPKAEPPKVEPPKAEAPKPAPEPAKPEPPKPAPAKAEAPKAEPAKPAAPKATLTPTKPTLTPTRATLSPTRPTLTPTKPEPPRPVSLGLSPTKPAKPADKGRRDDRAPKGRDDRAKGRRDDRLQKGRPQAAAPARPAAPAATVEGKTLQIHGPMIVKDLAELLGMRPNELIVALMGLNVLASINQTLEPGIIQKVAEARGFAVEVEERSKRSADRKPQLKSEDADDEIPEDKPEDMVLRPPVVTFLGHVDHGK</sequence>
<dbReference type="AlphaFoldDB" id="A0A9D1NNT5"/>
<dbReference type="GO" id="GO:0003743">
    <property type="term" value="F:translation initiation factor activity"/>
    <property type="evidence" value="ECO:0007669"/>
    <property type="project" value="UniProtKB-KW"/>
</dbReference>
<keyword evidence="3" id="KW-0396">Initiation factor</keyword>
<feature type="compositionally biased region" description="Low complexity" evidence="1">
    <location>
        <begin position="264"/>
        <end position="278"/>
    </location>
</feature>
<evidence type="ECO:0000259" key="2">
    <source>
        <dbReference type="Pfam" id="PF04760"/>
    </source>
</evidence>
<protein>
    <submittedName>
        <fullName evidence="3">Translation initiation factor IF-2 N-terminal domain-containing protein</fullName>
    </submittedName>
</protein>
<dbReference type="EMBL" id="DVOR01000164">
    <property type="protein sequence ID" value="HIV09486.1"/>
    <property type="molecule type" value="Genomic_DNA"/>
</dbReference>
<feature type="compositionally biased region" description="Basic and acidic residues" evidence="1">
    <location>
        <begin position="75"/>
        <end position="153"/>
    </location>
</feature>
<accession>A0A9D1NNT5</accession>
<proteinExistence type="predicted"/>
<evidence type="ECO:0000256" key="1">
    <source>
        <dbReference type="SAM" id="MobiDB-lite"/>
    </source>
</evidence>